<gene>
    <name evidence="2" type="ORF">EV421DRAFT_1744224</name>
</gene>
<dbReference type="EMBL" id="JAUEPT010000156">
    <property type="protein sequence ID" value="KAK0430315.1"/>
    <property type="molecule type" value="Genomic_DNA"/>
</dbReference>
<dbReference type="PANTHER" id="PTHR11365">
    <property type="entry name" value="5-OXOPROLINASE RELATED"/>
    <property type="match status" value="1"/>
</dbReference>
<feature type="domain" description="Hydantoinase B/oxoprolinase" evidence="1">
    <location>
        <begin position="32"/>
        <end position="161"/>
    </location>
</feature>
<reference evidence="2" key="1">
    <citation type="submission" date="2023-06" db="EMBL/GenBank/DDBJ databases">
        <authorList>
            <consortium name="Lawrence Berkeley National Laboratory"/>
            <person name="Ahrendt S."/>
            <person name="Sahu N."/>
            <person name="Indic B."/>
            <person name="Wong-Bajracharya J."/>
            <person name="Merenyi Z."/>
            <person name="Ke H.-M."/>
            <person name="Monk M."/>
            <person name="Kocsube S."/>
            <person name="Drula E."/>
            <person name="Lipzen A."/>
            <person name="Balint B."/>
            <person name="Henrissat B."/>
            <person name="Andreopoulos B."/>
            <person name="Martin F.M."/>
            <person name="Harder C.B."/>
            <person name="Rigling D."/>
            <person name="Ford K.L."/>
            <person name="Foster G.D."/>
            <person name="Pangilinan J."/>
            <person name="Papanicolaou A."/>
            <person name="Barry K."/>
            <person name="LaButti K."/>
            <person name="Viragh M."/>
            <person name="Koriabine M."/>
            <person name="Yan M."/>
            <person name="Riley R."/>
            <person name="Champramary S."/>
            <person name="Plett K.L."/>
            <person name="Tsai I.J."/>
            <person name="Slot J."/>
            <person name="Sipos G."/>
            <person name="Plett J."/>
            <person name="Nagy L.G."/>
            <person name="Grigoriev I.V."/>
        </authorList>
    </citation>
    <scope>NUCLEOTIDE SEQUENCE</scope>
    <source>
        <strain evidence="2">FPL87.14</strain>
    </source>
</reference>
<organism evidence="2 3">
    <name type="scientific">Armillaria borealis</name>
    <dbReference type="NCBI Taxonomy" id="47425"/>
    <lineage>
        <taxon>Eukaryota</taxon>
        <taxon>Fungi</taxon>
        <taxon>Dikarya</taxon>
        <taxon>Basidiomycota</taxon>
        <taxon>Agaricomycotina</taxon>
        <taxon>Agaricomycetes</taxon>
        <taxon>Agaricomycetidae</taxon>
        <taxon>Agaricales</taxon>
        <taxon>Marasmiineae</taxon>
        <taxon>Physalacriaceae</taxon>
        <taxon>Armillaria</taxon>
    </lineage>
</organism>
<dbReference type="InterPro" id="IPR045079">
    <property type="entry name" value="Oxoprolinase-like"/>
</dbReference>
<dbReference type="AlphaFoldDB" id="A0AA39ITQ7"/>
<dbReference type="Pfam" id="PF02538">
    <property type="entry name" value="Hydantoinase_B"/>
    <property type="match status" value="1"/>
</dbReference>
<proteinExistence type="predicted"/>
<dbReference type="GO" id="GO:0005829">
    <property type="term" value="C:cytosol"/>
    <property type="evidence" value="ECO:0007669"/>
    <property type="project" value="TreeGrafter"/>
</dbReference>
<dbReference type="GO" id="GO:0006749">
    <property type="term" value="P:glutathione metabolic process"/>
    <property type="evidence" value="ECO:0007669"/>
    <property type="project" value="TreeGrafter"/>
</dbReference>
<evidence type="ECO:0000259" key="1">
    <source>
        <dbReference type="Pfam" id="PF02538"/>
    </source>
</evidence>
<comment type="caution">
    <text evidence="2">The sequence shown here is derived from an EMBL/GenBank/DDBJ whole genome shotgun (WGS) entry which is preliminary data.</text>
</comment>
<accession>A0AA39ITQ7</accession>
<sequence length="164" mass="17865">HLGAMSSAVQFQAELYKGQLQEGDVLVSNHPGGRRAGSMPPFSKTIEQEGAQILSFKLVKQGSILDALNISDLKAQVSANYQGATLIHTLIEELSLEVVEFYITAIQNTAEAAMRELLCFVDKKFGGKPLKATDYMVDGEELRLKISIDPKCGEVVFDFTGDAL</sequence>
<feature type="non-terminal residue" evidence="2">
    <location>
        <position position="164"/>
    </location>
</feature>
<evidence type="ECO:0000313" key="3">
    <source>
        <dbReference type="Proteomes" id="UP001175226"/>
    </source>
</evidence>
<dbReference type="InterPro" id="IPR003692">
    <property type="entry name" value="Hydantoinase_B"/>
</dbReference>
<protein>
    <submittedName>
        <fullName evidence="2">Hydantoinase B/oxoprolinase-domain-containing protein</fullName>
    </submittedName>
</protein>
<evidence type="ECO:0000313" key="2">
    <source>
        <dbReference type="EMBL" id="KAK0430315.1"/>
    </source>
</evidence>
<keyword evidence="3" id="KW-1185">Reference proteome</keyword>
<dbReference type="PANTHER" id="PTHR11365:SF2">
    <property type="entry name" value="5-OXOPROLINASE"/>
    <property type="match status" value="1"/>
</dbReference>
<dbReference type="GO" id="GO:0017168">
    <property type="term" value="F:5-oxoprolinase (ATP-hydrolyzing) activity"/>
    <property type="evidence" value="ECO:0007669"/>
    <property type="project" value="TreeGrafter"/>
</dbReference>
<dbReference type="Proteomes" id="UP001175226">
    <property type="component" value="Unassembled WGS sequence"/>
</dbReference>
<name>A0AA39ITQ7_9AGAR</name>